<sequence length="225" mass="25219">MVLRAGALVLRPIGKHEAIIWDALRASNYFWTREWDATMPPATTTRPLPFDRWLRQTNQQGRAGTLIPWGMAIDPDWPSDPRPPDRTRLMGQLTVANIVLGSARSATIGYWIDRHYAGRGLTPVAVALACDYLWQVLRLHRVEIAIRPENRPSLRVVEKLGFREEGLRPAFLHIDGDWRDHRIFALNAEEVPGGLLDRYLDGRPLPVIGRSGGTPFGTGGEFAAG</sequence>
<dbReference type="EC" id="2.3.1.267" evidence="5"/>
<dbReference type="EMBL" id="JAAMOZ010000001">
    <property type="protein sequence ID" value="NIH57985.1"/>
    <property type="molecule type" value="Genomic_DNA"/>
</dbReference>
<dbReference type="PANTHER" id="PTHR43792">
    <property type="entry name" value="GNAT FAMILY, PUTATIVE (AFU_ORTHOLOGUE AFUA_3G00765)-RELATED-RELATED"/>
    <property type="match status" value="1"/>
</dbReference>
<evidence type="ECO:0000256" key="2">
    <source>
        <dbReference type="ARBA" id="ARBA00023315"/>
    </source>
</evidence>
<organism evidence="5 6">
    <name type="scientific">Brooklawnia cerclae</name>
    <dbReference type="NCBI Taxonomy" id="349934"/>
    <lineage>
        <taxon>Bacteria</taxon>
        <taxon>Bacillati</taxon>
        <taxon>Actinomycetota</taxon>
        <taxon>Actinomycetes</taxon>
        <taxon>Propionibacteriales</taxon>
        <taxon>Propionibacteriaceae</taxon>
        <taxon>Brooklawnia</taxon>
    </lineage>
</organism>
<dbReference type="Proteomes" id="UP000749311">
    <property type="component" value="Unassembled WGS sequence"/>
</dbReference>
<evidence type="ECO:0000313" key="6">
    <source>
        <dbReference type="Proteomes" id="UP000749311"/>
    </source>
</evidence>
<evidence type="ECO:0000259" key="4">
    <source>
        <dbReference type="PROSITE" id="PS51186"/>
    </source>
</evidence>
<dbReference type="PANTHER" id="PTHR43792:SF8">
    <property type="entry name" value="[RIBOSOMAL PROTEIN US5]-ALANINE N-ACETYLTRANSFERASE"/>
    <property type="match status" value="1"/>
</dbReference>
<dbReference type="Pfam" id="PF13302">
    <property type="entry name" value="Acetyltransf_3"/>
    <property type="match status" value="1"/>
</dbReference>
<keyword evidence="2 5" id="KW-0012">Acyltransferase</keyword>
<evidence type="ECO:0000313" key="5">
    <source>
        <dbReference type="EMBL" id="NIH57985.1"/>
    </source>
</evidence>
<keyword evidence="6" id="KW-1185">Reference proteome</keyword>
<dbReference type="SUPFAM" id="SSF55729">
    <property type="entry name" value="Acyl-CoA N-acyltransferases (Nat)"/>
    <property type="match status" value="1"/>
</dbReference>
<comment type="similarity">
    <text evidence="3">Belongs to the acetyltransferase family. RimJ subfamily.</text>
</comment>
<name>A0ABX0SJ27_9ACTN</name>
<proteinExistence type="inferred from homology"/>
<dbReference type="PROSITE" id="PS51186">
    <property type="entry name" value="GNAT"/>
    <property type="match status" value="1"/>
</dbReference>
<dbReference type="InterPro" id="IPR051531">
    <property type="entry name" value="N-acetyltransferase"/>
</dbReference>
<dbReference type="RefSeq" id="WP_341770123.1">
    <property type="nucleotide sequence ID" value="NZ_BAAAOO010000007.1"/>
</dbReference>
<dbReference type="GO" id="GO:0008999">
    <property type="term" value="F:protein-N-terminal-alanine acetyltransferase activity"/>
    <property type="evidence" value="ECO:0007669"/>
    <property type="project" value="UniProtKB-EC"/>
</dbReference>
<evidence type="ECO:0000256" key="3">
    <source>
        <dbReference type="ARBA" id="ARBA00038502"/>
    </source>
</evidence>
<gene>
    <name evidence="5" type="ORF">FB473_002630</name>
</gene>
<accession>A0ABX0SJ27</accession>
<dbReference type="InterPro" id="IPR000182">
    <property type="entry name" value="GNAT_dom"/>
</dbReference>
<protein>
    <submittedName>
        <fullName evidence="5">Ribosomal-protein-alanine N-acetyltransferase</fullName>
        <ecNumber evidence="5">2.3.1.267</ecNumber>
    </submittedName>
</protein>
<comment type="caution">
    <text evidence="5">The sequence shown here is derived from an EMBL/GenBank/DDBJ whole genome shotgun (WGS) entry which is preliminary data.</text>
</comment>
<evidence type="ECO:0000256" key="1">
    <source>
        <dbReference type="ARBA" id="ARBA00022679"/>
    </source>
</evidence>
<reference evidence="5 6" key="1">
    <citation type="submission" date="2020-02" db="EMBL/GenBank/DDBJ databases">
        <title>Sequencing the genomes of 1000 actinobacteria strains.</title>
        <authorList>
            <person name="Klenk H.-P."/>
        </authorList>
    </citation>
    <scope>NUCLEOTIDE SEQUENCE [LARGE SCALE GENOMIC DNA]</scope>
    <source>
        <strain evidence="5 6">DSM 19609</strain>
    </source>
</reference>
<feature type="domain" description="N-acetyltransferase" evidence="4">
    <location>
        <begin position="37"/>
        <end position="189"/>
    </location>
</feature>
<dbReference type="Gene3D" id="3.40.630.30">
    <property type="match status" value="1"/>
</dbReference>
<keyword evidence="1 5" id="KW-0808">Transferase</keyword>
<dbReference type="InterPro" id="IPR016181">
    <property type="entry name" value="Acyl_CoA_acyltransferase"/>
</dbReference>